<dbReference type="EMBL" id="BRZM01005823">
    <property type="protein sequence ID" value="GLD66075.1"/>
    <property type="molecule type" value="Genomic_DNA"/>
</dbReference>
<sequence length="96" mass="10963">MHLTERHAVPLRGFDTVWLARDPSKTAPIRRQFTAARPFTDIYVKNIYLNDRKPVVIFSNVASIIPQTYLDGDKQGQIRRAAEVIVALLDAKMLIE</sequence>
<evidence type="ECO:0000313" key="3">
    <source>
        <dbReference type="Proteomes" id="UP001279410"/>
    </source>
</evidence>
<comment type="caution">
    <text evidence="2">The sequence shown here is derived from an EMBL/GenBank/DDBJ whole genome shotgun (WGS) entry which is preliminary data.</text>
</comment>
<dbReference type="AlphaFoldDB" id="A0AAD3RFI7"/>
<name>A0AAD3RFI7_LATJO</name>
<dbReference type="InterPro" id="IPR039551">
    <property type="entry name" value="Cho/carn_acyl_trans"/>
</dbReference>
<dbReference type="Proteomes" id="UP001279410">
    <property type="component" value="Unassembled WGS sequence"/>
</dbReference>
<keyword evidence="3" id="KW-1185">Reference proteome</keyword>
<evidence type="ECO:0000259" key="1">
    <source>
        <dbReference type="Pfam" id="PF00755"/>
    </source>
</evidence>
<feature type="non-terminal residue" evidence="2">
    <location>
        <position position="1"/>
    </location>
</feature>
<dbReference type="SUPFAM" id="SSF52777">
    <property type="entry name" value="CoA-dependent acyltransferases"/>
    <property type="match status" value="1"/>
</dbReference>
<dbReference type="Gene3D" id="3.30.559.70">
    <property type="entry name" value="Choline/Carnitine o-acyltransferase, domain 2"/>
    <property type="match status" value="1"/>
</dbReference>
<dbReference type="Pfam" id="PF00755">
    <property type="entry name" value="Carn_acyltransf"/>
    <property type="match status" value="1"/>
</dbReference>
<reference evidence="2" key="1">
    <citation type="submission" date="2022-08" db="EMBL/GenBank/DDBJ databases">
        <title>Genome sequencing of akame (Lates japonicus).</title>
        <authorList>
            <person name="Hashiguchi Y."/>
            <person name="Takahashi H."/>
        </authorList>
    </citation>
    <scope>NUCLEOTIDE SEQUENCE</scope>
    <source>
        <strain evidence="2">Kochi</strain>
    </source>
</reference>
<dbReference type="InterPro" id="IPR042231">
    <property type="entry name" value="Cho/carn_acyl_trans_2"/>
</dbReference>
<accession>A0AAD3RFI7</accession>
<organism evidence="2 3">
    <name type="scientific">Lates japonicus</name>
    <name type="common">Japanese lates</name>
    <dbReference type="NCBI Taxonomy" id="270547"/>
    <lineage>
        <taxon>Eukaryota</taxon>
        <taxon>Metazoa</taxon>
        <taxon>Chordata</taxon>
        <taxon>Craniata</taxon>
        <taxon>Vertebrata</taxon>
        <taxon>Euteleostomi</taxon>
        <taxon>Actinopterygii</taxon>
        <taxon>Neopterygii</taxon>
        <taxon>Teleostei</taxon>
        <taxon>Neoteleostei</taxon>
        <taxon>Acanthomorphata</taxon>
        <taxon>Carangaria</taxon>
        <taxon>Carangaria incertae sedis</taxon>
        <taxon>Centropomidae</taxon>
        <taxon>Lates</taxon>
    </lineage>
</organism>
<evidence type="ECO:0000313" key="2">
    <source>
        <dbReference type="EMBL" id="GLD66075.1"/>
    </source>
</evidence>
<feature type="domain" description="Choline/carnitine acyltransferase" evidence="1">
    <location>
        <begin position="40"/>
        <end position="95"/>
    </location>
</feature>
<gene>
    <name evidence="2" type="ORF">AKAME5_002935700</name>
</gene>
<protein>
    <submittedName>
        <fullName evidence="2">Carnitine O-acetyltransferase-like protein</fullName>
    </submittedName>
</protein>
<proteinExistence type="predicted"/>